<comment type="caution">
    <text evidence="2">The sequence shown here is derived from an EMBL/GenBank/DDBJ whole genome shotgun (WGS) entry which is preliminary data.</text>
</comment>
<organism evidence="2 3">
    <name type="scientific">Streptomyces polyasparticus</name>
    <dbReference type="NCBI Taxonomy" id="2767826"/>
    <lineage>
        <taxon>Bacteria</taxon>
        <taxon>Bacillati</taxon>
        <taxon>Actinomycetota</taxon>
        <taxon>Actinomycetes</taxon>
        <taxon>Kitasatosporales</taxon>
        <taxon>Streptomycetaceae</taxon>
        <taxon>Streptomyces</taxon>
    </lineage>
</organism>
<sequence>MRGMWRKALQADSAASERAMGVRAGVLVEESERLGPSSETDSDLITSSLTEPQTPVGVLLIPVRQIASVPATAGLDEIPE</sequence>
<evidence type="ECO:0000256" key="1">
    <source>
        <dbReference type="SAM" id="MobiDB-lite"/>
    </source>
</evidence>
<name>A0ABR7SF45_9ACTN</name>
<evidence type="ECO:0000313" key="2">
    <source>
        <dbReference type="EMBL" id="MBC9713499.1"/>
    </source>
</evidence>
<proteinExistence type="predicted"/>
<dbReference type="EMBL" id="JACTVJ010000006">
    <property type="protein sequence ID" value="MBC9713499.1"/>
    <property type="molecule type" value="Genomic_DNA"/>
</dbReference>
<dbReference type="RefSeq" id="WP_187813980.1">
    <property type="nucleotide sequence ID" value="NZ_JACTVJ010000006.1"/>
</dbReference>
<protein>
    <submittedName>
        <fullName evidence="2">Uncharacterized protein</fullName>
    </submittedName>
</protein>
<gene>
    <name evidence="2" type="ORF">H9Y04_13055</name>
</gene>
<reference evidence="2 3" key="1">
    <citation type="submission" date="2020-08" db="EMBL/GenBank/DDBJ databases">
        <title>Genemic of Streptomyces polyaspartic.</title>
        <authorList>
            <person name="Liu W."/>
        </authorList>
    </citation>
    <scope>NUCLEOTIDE SEQUENCE [LARGE SCALE GENOMIC DNA]</scope>
    <source>
        <strain evidence="2 3">TRM66268-LWL</strain>
    </source>
</reference>
<accession>A0ABR7SF45</accession>
<feature type="compositionally biased region" description="Polar residues" evidence="1">
    <location>
        <begin position="37"/>
        <end position="49"/>
    </location>
</feature>
<keyword evidence="3" id="KW-1185">Reference proteome</keyword>
<feature type="region of interest" description="Disordered" evidence="1">
    <location>
        <begin position="30"/>
        <end position="49"/>
    </location>
</feature>
<dbReference type="Proteomes" id="UP000642284">
    <property type="component" value="Unassembled WGS sequence"/>
</dbReference>
<evidence type="ECO:0000313" key="3">
    <source>
        <dbReference type="Proteomes" id="UP000642284"/>
    </source>
</evidence>